<evidence type="ECO:0000256" key="2">
    <source>
        <dbReference type="ARBA" id="ARBA00022692"/>
    </source>
</evidence>
<dbReference type="GO" id="GO:0016020">
    <property type="term" value="C:membrane"/>
    <property type="evidence" value="ECO:0007669"/>
    <property type="project" value="UniProtKB-SubCell"/>
</dbReference>
<dbReference type="EMBL" id="JABBNT010000002">
    <property type="protein sequence ID" value="NMM44292.1"/>
    <property type="molecule type" value="Genomic_DNA"/>
</dbReference>
<feature type="region of interest" description="Disordered" evidence="5">
    <location>
        <begin position="187"/>
        <end position="231"/>
    </location>
</feature>
<comment type="caution">
    <text evidence="7">The sequence shown here is derived from an EMBL/GenBank/DDBJ whole genome shotgun (WGS) entry which is preliminary data.</text>
</comment>
<evidence type="ECO:0000313" key="8">
    <source>
        <dbReference type="Proteomes" id="UP000539372"/>
    </source>
</evidence>
<dbReference type="AlphaFoldDB" id="A0A7Y0DZ68"/>
<keyword evidence="3 6" id="KW-1133">Transmembrane helix</keyword>
<feature type="transmembrane region" description="Helical" evidence="6">
    <location>
        <begin position="12"/>
        <end position="30"/>
    </location>
</feature>
<dbReference type="InterPro" id="IPR052719">
    <property type="entry name" value="CvpA-like"/>
</dbReference>
<proteinExistence type="predicted"/>
<evidence type="ECO:0000256" key="1">
    <source>
        <dbReference type="ARBA" id="ARBA00004141"/>
    </source>
</evidence>
<dbReference type="PANTHER" id="PTHR36926">
    <property type="entry name" value="COLICIN V PRODUCTION PROTEIN"/>
    <property type="match status" value="1"/>
</dbReference>
<evidence type="ECO:0000256" key="4">
    <source>
        <dbReference type="ARBA" id="ARBA00023136"/>
    </source>
</evidence>
<feature type="compositionally biased region" description="Polar residues" evidence="5">
    <location>
        <begin position="194"/>
        <end position="231"/>
    </location>
</feature>
<feature type="transmembrane region" description="Helical" evidence="6">
    <location>
        <begin position="106"/>
        <end position="130"/>
    </location>
</feature>
<evidence type="ECO:0000256" key="6">
    <source>
        <dbReference type="SAM" id="Phobius"/>
    </source>
</evidence>
<evidence type="ECO:0000256" key="5">
    <source>
        <dbReference type="SAM" id="MobiDB-lite"/>
    </source>
</evidence>
<keyword evidence="8" id="KW-1185">Reference proteome</keyword>
<gene>
    <name evidence="7" type="ORF">HH303_07370</name>
</gene>
<sequence length="231" mass="24104">MENLPFTTTDIVVLAGIGLFGILGAFWGFVGLVTGIGAWIGAMVVTVLGYPHAQAFARQHIQQELFADIAAGAGVFAGTLVLLMILSSVLSHVTKESPLGSINRALGFVAGVGTGYLLCCGILLASVLIFEEKALPDTVRTSRSYELVRVGGVTILETLPPDIGGYVLDKLERGRQTVNTVEEVQKLMQPPVTPSGNSGAENGNSDGSSGTGYSPSANDSLQHVIDSSNNQ</sequence>
<name>A0A7Y0DZ68_9PROT</name>
<dbReference type="Proteomes" id="UP000539372">
    <property type="component" value="Unassembled WGS sequence"/>
</dbReference>
<dbReference type="RefSeq" id="WP_169624584.1">
    <property type="nucleotide sequence ID" value="NZ_JABBNT010000002.1"/>
</dbReference>
<evidence type="ECO:0000313" key="7">
    <source>
        <dbReference type="EMBL" id="NMM44292.1"/>
    </source>
</evidence>
<protein>
    <submittedName>
        <fullName evidence="7">CvpA family protein</fullName>
    </submittedName>
</protein>
<dbReference type="GO" id="GO:0009403">
    <property type="term" value="P:toxin biosynthetic process"/>
    <property type="evidence" value="ECO:0007669"/>
    <property type="project" value="InterPro"/>
</dbReference>
<accession>A0A7Y0DZ68</accession>
<feature type="transmembrane region" description="Helical" evidence="6">
    <location>
        <begin position="36"/>
        <end position="53"/>
    </location>
</feature>
<keyword evidence="4 6" id="KW-0472">Membrane</keyword>
<evidence type="ECO:0000256" key="3">
    <source>
        <dbReference type="ARBA" id="ARBA00022989"/>
    </source>
</evidence>
<dbReference type="Pfam" id="PF02674">
    <property type="entry name" value="Colicin_V"/>
    <property type="match status" value="1"/>
</dbReference>
<keyword evidence="2 6" id="KW-0812">Transmembrane</keyword>
<comment type="subcellular location">
    <subcellularLocation>
        <location evidence="1">Membrane</location>
        <topology evidence="1">Multi-pass membrane protein</topology>
    </subcellularLocation>
</comment>
<reference evidence="7 8" key="1">
    <citation type="submission" date="2020-04" db="EMBL/GenBank/DDBJ databases">
        <title>Rhodospirillaceae bacterium KN72 isolated from deep sea.</title>
        <authorList>
            <person name="Zhang D.-C."/>
        </authorList>
    </citation>
    <scope>NUCLEOTIDE SEQUENCE [LARGE SCALE GENOMIC DNA]</scope>
    <source>
        <strain evidence="7 8">KN72</strain>
    </source>
</reference>
<feature type="transmembrane region" description="Helical" evidence="6">
    <location>
        <begin position="65"/>
        <end position="86"/>
    </location>
</feature>
<organism evidence="7 8">
    <name type="scientific">Pacificispira spongiicola</name>
    <dbReference type="NCBI Taxonomy" id="2729598"/>
    <lineage>
        <taxon>Bacteria</taxon>
        <taxon>Pseudomonadati</taxon>
        <taxon>Pseudomonadota</taxon>
        <taxon>Alphaproteobacteria</taxon>
        <taxon>Rhodospirillales</taxon>
        <taxon>Rhodospirillaceae</taxon>
        <taxon>Pacificispira</taxon>
    </lineage>
</organism>
<dbReference type="InterPro" id="IPR003825">
    <property type="entry name" value="Colicin-V_CvpA"/>
</dbReference>
<dbReference type="PANTHER" id="PTHR36926:SF1">
    <property type="entry name" value="COLICIN V PRODUCTION PROTEIN"/>
    <property type="match status" value="1"/>
</dbReference>